<gene>
    <name evidence="2" type="ORF">KIL84_006932</name>
</gene>
<protein>
    <submittedName>
        <fullName evidence="2">Uncharacterized protein</fullName>
    </submittedName>
</protein>
<dbReference type="EMBL" id="JAHDVG010000483">
    <property type="protein sequence ID" value="KAH1171314.1"/>
    <property type="molecule type" value="Genomic_DNA"/>
</dbReference>
<name>A0A9D4AV22_9SAUR</name>
<accession>A0A9D4AV22</accession>
<feature type="compositionally biased region" description="Polar residues" evidence="1">
    <location>
        <begin position="55"/>
        <end position="76"/>
    </location>
</feature>
<evidence type="ECO:0000313" key="3">
    <source>
        <dbReference type="Proteomes" id="UP000827986"/>
    </source>
</evidence>
<dbReference type="AlphaFoldDB" id="A0A9D4AV22"/>
<comment type="caution">
    <text evidence="2">The sequence shown here is derived from an EMBL/GenBank/DDBJ whole genome shotgun (WGS) entry which is preliminary data.</text>
</comment>
<evidence type="ECO:0000256" key="1">
    <source>
        <dbReference type="SAM" id="MobiDB-lite"/>
    </source>
</evidence>
<keyword evidence="3" id="KW-1185">Reference proteome</keyword>
<proteinExistence type="predicted"/>
<reference evidence="2" key="1">
    <citation type="submission" date="2021-09" db="EMBL/GenBank/DDBJ databases">
        <title>The genome of Mauremys mutica provides insights into the evolution of semi-aquatic lifestyle.</title>
        <authorList>
            <person name="Gong S."/>
            <person name="Gao Y."/>
        </authorList>
    </citation>
    <scope>NUCLEOTIDE SEQUENCE</scope>
    <source>
        <strain evidence="2">MM-2020</strain>
        <tissue evidence="2">Muscle</tissue>
    </source>
</reference>
<sequence>MEEQAQSLIDKTRFHITFASASKTHIHLDVCVISFYTCSFSWSSTTRYDASSPYGWTSNDANDGPTSSRNDASWSCSRDEAAHGRTHANDARASNDETSLQANDGASEARDDPSRKIEIEVELHFPLFLFYVLLHQNIMVLHLQDFISKRCDDKTCCPFKLQKV</sequence>
<evidence type="ECO:0000313" key="2">
    <source>
        <dbReference type="EMBL" id="KAH1171314.1"/>
    </source>
</evidence>
<feature type="region of interest" description="Disordered" evidence="1">
    <location>
        <begin position="55"/>
        <end position="112"/>
    </location>
</feature>
<feature type="compositionally biased region" description="Basic and acidic residues" evidence="1">
    <location>
        <begin position="77"/>
        <end position="95"/>
    </location>
</feature>
<dbReference type="Proteomes" id="UP000827986">
    <property type="component" value="Unassembled WGS sequence"/>
</dbReference>
<organism evidence="2 3">
    <name type="scientific">Mauremys mutica</name>
    <name type="common">yellowpond turtle</name>
    <dbReference type="NCBI Taxonomy" id="74926"/>
    <lineage>
        <taxon>Eukaryota</taxon>
        <taxon>Metazoa</taxon>
        <taxon>Chordata</taxon>
        <taxon>Craniata</taxon>
        <taxon>Vertebrata</taxon>
        <taxon>Euteleostomi</taxon>
        <taxon>Archelosauria</taxon>
        <taxon>Testudinata</taxon>
        <taxon>Testudines</taxon>
        <taxon>Cryptodira</taxon>
        <taxon>Durocryptodira</taxon>
        <taxon>Testudinoidea</taxon>
        <taxon>Geoemydidae</taxon>
        <taxon>Geoemydinae</taxon>
        <taxon>Mauremys</taxon>
    </lineage>
</organism>